<dbReference type="Proteomes" id="UP001497623">
    <property type="component" value="Unassembled WGS sequence"/>
</dbReference>
<feature type="region of interest" description="Disordered" evidence="1">
    <location>
        <begin position="191"/>
        <end position="210"/>
    </location>
</feature>
<dbReference type="PANTHER" id="PTHR13284">
    <property type="entry name" value="GH01354P"/>
    <property type="match status" value="1"/>
</dbReference>
<feature type="compositionally biased region" description="Basic and acidic residues" evidence="1">
    <location>
        <begin position="486"/>
        <end position="496"/>
    </location>
</feature>
<keyword evidence="4" id="KW-1185">Reference proteome</keyword>
<feature type="region of interest" description="Disordered" evidence="1">
    <location>
        <begin position="1065"/>
        <end position="1084"/>
    </location>
</feature>
<dbReference type="InterPro" id="IPR029064">
    <property type="entry name" value="Ribosomal_eL30-like_sf"/>
</dbReference>
<dbReference type="PANTHER" id="PTHR13284:SF4">
    <property type="entry name" value="C2H2-TYPE DOMAIN-CONTAINING PROTEIN"/>
    <property type="match status" value="1"/>
</dbReference>
<feature type="compositionally biased region" description="Basic and acidic residues" evidence="1">
    <location>
        <begin position="359"/>
        <end position="369"/>
    </location>
</feature>
<feature type="compositionally biased region" description="Basic and acidic residues" evidence="1">
    <location>
        <begin position="463"/>
        <end position="477"/>
    </location>
</feature>
<proteinExistence type="predicted"/>
<sequence length="1116" mass="127599">MLSPDVPEFIPKGMRGPESSKVTIAVVSNVPVESYSKNTFTDSKSIHNPKTHVRAHIKDNSKEDEPRKYSQYNTGRNAKSWQNRNLYSNLEQKTYTRVLKRNEPPKKSTVASRLFKEQYREELWPSLPGADVGQSVAKELNVDIKNEDTKNKARISNFPSHINDRRNNTSQEQSNIWQVRKSSNVQQNVSINKDYSRTSNDSKISNSHIITEEGKVPQTFPVSNKLKKINKKQILNKNFINESDKNENSRKSTPEIIVQEVHETESFPVQSVKDKQNNSEVTASSQVTNNVSVDLPDDNEEWQVQKDRKRRKNNTDKQKKPNAFGENLDNSNIQFRNRDGSYKGKDKEKRDGNLFQKNKSSDHKKKEVDNNSVGNEKSKTKVWSSKENNSQNAQYRNKNELNTKNDKFKGFEVKKKDFKDNRKEPSLKKYEVKTNVTNEKSLKSRKTATQQINSPKDNLNSNKEQDKCENMKEKDNTMSKQMSSEEFEKFKAERKLKRKEEKIRKRELRLRKEMAMSRGDSKVMVITREFLEAMTSKSSLSSHTKKEEKAMYTDIDHDYPSLDVGEGWPSNELNTMTNKLKEVKVIDTKCEKNVEVKRGNNSEETERGSIANEPIFSYSTALVTSKKKKVNNSTIKEKKEKTTNKPKAIEKDPPKPCETAVPQKKLKMKDRIEFDLMAAIGARSTKQKKKTSDLKQVSLGNLVTKNKGVVALGSKIRSVTSAAQPKRGKQREDQKRKKKLSVLKKRMKENQGIDGECLVDLLMQAKQFREEENITEIISHGHSVDSSKEPIMEHTKCSDDTDFVPCNSSSMQSVIKISETNNLDKREETKDMSQGKVCELNLNSLVDCDNKCQQPEEMNDSVKPTEAVFPSISETVSSQHPLQKFSQEVSEKCQELVKEIIELQDPIHKNSFREYCNHVLTPELDSKAQALIEALVRFQERQYLKDPVKARIRRRYVCGLKEAIKLMGKMSCILVAPDITRSKGPGALDERVEQVLSRARESAVPVIFVLSKRKLGKISRKKGTVSCFGIINYQGAQDFFNEMMELVPAAKQQYEQLVAQGRLTRPIPGNDNVSDDEEDNSVDVGEERNDINLTDGNPKEIMDINKKIIDSLTING</sequence>
<protein>
    <recommendedName>
        <fullName evidence="2">Ribosomal protein eL8/eL30/eS12/Gadd45 domain-containing protein</fullName>
    </recommendedName>
</protein>
<feature type="compositionally biased region" description="Polar residues" evidence="1">
    <location>
        <begin position="278"/>
        <end position="292"/>
    </location>
</feature>
<feature type="compositionally biased region" description="Polar residues" evidence="1">
    <location>
        <begin position="168"/>
        <end position="178"/>
    </location>
</feature>
<accession>A0AAV2QA11</accession>
<evidence type="ECO:0000259" key="2">
    <source>
        <dbReference type="Pfam" id="PF01248"/>
    </source>
</evidence>
<feature type="region of interest" description="Disordered" evidence="1">
    <location>
        <begin position="158"/>
        <end position="178"/>
    </location>
</feature>
<dbReference type="InterPro" id="IPR004038">
    <property type="entry name" value="Ribosomal_eL8/eL30/eS12/Gad45"/>
</dbReference>
<dbReference type="AlphaFoldDB" id="A0AAV2QA11"/>
<feature type="region of interest" description="Disordered" evidence="1">
    <location>
        <begin position="268"/>
        <end position="496"/>
    </location>
</feature>
<dbReference type="EMBL" id="CAXKWB010005105">
    <property type="protein sequence ID" value="CAL4076709.1"/>
    <property type="molecule type" value="Genomic_DNA"/>
</dbReference>
<reference evidence="3 4" key="1">
    <citation type="submission" date="2024-05" db="EMBL/GenBank/DDBJ databases">
        <authorList>
            <person name="Wallberg A."/>
        </authorList>
    </citation>
    <scope>NUCLEOTIDE SEQUENCE [LARGE SCALE GENOMIC DNA]</scope>
</reference>
<feature type="region of interest" description="Disordered" evidence="1">
    <location>
        <begin position="632"/>
        <end position="659"/>
    </location>
</feature>
<dbReference type="GO" id="GO:0005739">
    <property type="term" value="C:mitochondrion"/>
    <property type="evidence" value="ECO:0007669"/>
    <property type="project" value="TreeGrafter"/>
</dbReference>
<comment type="caution">
    <text evidence="3">The sequence shown here is derived from an EMBL/GenBank/DDBJ whole genome shotgun (WGS) entry which is preliminary data.</text>
</comment>
<feature type="region of interest" description="Disordered" evidence="1">
    <location>
        <begin position="719"/>
        <end position="739"/>
    </location>
</feature>
<feature type="compositionally biased region" description="Polar residues" evidence="1">
    <location>
        <begin position="191"/>
        <end position="209"/>
    </location>
</feature>
<feature type="compositionally biased region" description="Polar residues" evidence="1">
    <location>
        <begin position="447"/>
        <end position="462"/>
    </location>
</feature>
<feature type="domain" description="Ribosomal protein eL8/eL30/eS12/Gadd45" evidence="2">
    <location>
        <begin position="948"/>
        <end position="1039"/>
    </location>
</feature>
<dbReference type="GO" id="GO:1990904">
    <property type="term" value="C:ribonucleoprotein complex"/>
    <property type="evidence" value="ECO:0007669"/>
    <property type="project" value="TreeGrafter"/>
</dbReference>
<dbReference type="GO" id="GO:0043021">
    <property type="term" value="F:ribonucleoprotein complex binding"/>
    <property type="evidence" value="ECO:0007669"/>
    <property type="project" value="TreeGrafter"/>
</dbReference>
<organism evidence="3 4">
    <name type="scientific">Meganyctiphanes norvegica</name>
    <name type="common">Northern krill</name>
    <name type="synonym">Thysanopoda norvegica</name>
    <dbReference type="NCBI Taxonomy" id="48144"/>
    <lineage>
        <taxon>Eukaryota</taxon>
        <taxon>Metazoa</taxon>
        <taxon>Ecdysozoa</taxon>
        <taxon>Arthropoda</taxon>
        <taxon>Crustacea</taxon>
        <taxon>Multicrustacea</taxon>
        <taxon>Malacostraca</taxon>
        <taxon>Eumalacostraca</taxon>
        <taxon>Eucarida</taxon>
        <taxon>Euphausiacea</taxon>
        <taxon>Euphausiidae</taxon>
        <taxon>Meganyctiphanes</taxon>
    </lineage>
</organism>
<dbReference type="Gene3D" id="3.30.1330.30">
    <property type="match status" value="1"/>
</dbReference>
<dbReference type="Pfam" id="PF01248">
    <property type="entry name" value="Ribosomal_L7Ae"/>
    <property type="match status" value="1"/>
</dbReference>
<evidence type="ECO:0000313" key="3">
    <source>
        <dbReference type="EMBL" id="CAL4076709.1"/>
    </source>
</evidence>
<gene>
    <name evidence="3" type="ORF">MNOR_LOCUS10227</name>
</gene>
<dbReference type="GO" id="GO:0035368">
    <property type="term" value="F:selenocysteine insertion sequence binding"/>
    <property type="evidence" value="ECO:0007669"/>
    <property type="project" value="InterPro"/>
</dbReference>
<name>A0AAV2QA11_MEGNR</name>
<dbReference type="InterPro" id="IPR040051">
    <property type="entry name" value="SECISBP2"/>
</dbReference>
<feature type="compositionally biased region" description="Basic and acidic residues" evidence="1">
    <location>
        <begin position="336"/>
        <end position="352"/>
    </location>
</feature>
<dbReference type="GO" id="GO:0003730">
    <property type="term" value="F:mRNA 3'-UTR binding"/>
    <property type="evidence" value="ECO:0007669"/>
    <property type="project" value="TreeGrafter"/>
</dbReference>
<dbReference type="SUPFAM" id="SSF55315">
    <property type="entry name" value="L30e-like"/>
    <property type="match status" value="1"/>
</dbReference>
<feature type="compositionally biased region" description="Polar residues" evidence="1">
    <location>
        <begin position="370"/>
        <end position="396"/>
    </location>
</feature>
<evidence type="ECO:0000256" key="1">
    <source>
        <dbReference type="SAM" id="MobiDB-lite"/>
    </source>
</evidence>
<feature type="compositionally biased region" description="Basic and acidic residues" evidence="1">
    <location>
        <begin position="635"/>
        <end position="655"/>
    </location>
</feature>
<feature type="compositionally biased region" description="Basic and acidic residues" evidence="1">
    <location>
        <begin position="397"/>
        <end position="432"/>
    </location>
</feature>
<evidence type="ECO:0000313" key="4">
    <source>
        <dbReference type="Proteomes" id="UP001497623"/>
    </source>
</evidence>